<accession>A0A2H9TK97</accession>
<dbReference type="EMBL" id="MTSL01000145">
    <property type="protein sequence ID" value="PJF18070.1"/>
    <property type="molecule type" value="Genomic_DNA"/>
</dbReference>
<evidence type="ECO:0000313" key="3">
    <source>
        <dbReference type="Proteomes" id="UP000240830"/>
    </source>
</evidence>
<reference evidence="2 3" key="1">
    <citation type="submission" date="2016-10" db="EMBL/GenBank/DDBJ databases">
        <title>The genome of Paramicrosporidium saccamoebae is the missing link in understanding Cryptomycota and Microsporidia evolution.</title>
        <authorList>
            <person name="Quandt C.A."/>
            <person name="Beaudet D."/>
            <person name="Corsaro D."/>
            <person name="Michel R."/>
            <person name="Corradi N."/>
            <person name="James T."/>
        </authorList>
    </citation>
    <scope>NUCLEOTIDE SEQUENCE [LARGE SCALE GENOMIC DNA]</scope>
    <source>
        <strain evidence="2 3">KSL3</strain>
    </source>
</reference>
<proteinExistence type="predicted"/>
<gene>
    <name evidence="2" type="ORF">PSACC_02117</name>
</gene>
<name>A0A2H9TK97_9FUNG</name>
<evidence type="ECO:0000256" key="1">
    <source>
        <dbReference type="SAM" id="SignalP"/>
    </source>
</evidence>
<dbReference type="AlphaFoldDB" id="A0A2H9TK97"/>
<protein>
    <submittedName>
        <fullName evidence="2">Putative membrane protein</fullName>
    </submittedName>
</protein>
<keyword evidence="3" id="KW-1185">Reference proteome</keyword>
<organism evidence="2 3">
    <name type="scientific">Paramicrosporidium saccamoebae</name>
    <dbReference type="NCBI Taxonomy" id="1246581"/>
    <lineage>
        <taxon>Eukaryota</taxon>
        <taxon>Fungi</taxon>
        <taxon>Fungi incertae sedis</taxon>
        <taxon>Cryptomycota</taxon>
        <taxon>Cryptomycota incertae sedis</taxon>
        <taxon>Paramicrosporidium</taxon>
    </lineage>
</organism>
<dbReference type="Proteomes" id="UP000240830">
    <property type="component" value="Unassembled WGS sequence"/>
</dbReference>
<keyword evidence="1" id="KW-0732">Signal</keyword>
<evidence type="ECO:0000313" key="2">
    <source>
        <dbReference type="EMBL" id="PJF18070.1"/>
    </source>
</evidence>
<feature type="chain" id="PRO_5014112248" evidence="1">
    <location>
        <begin position="17"/>
        <end position="153"/>
    </location>
</feature>
<feature type="signal peptide" evidence="1">
    <location>
        <begin position="1"/>
        <end position="16"/>
    </location>
</feature>
<comment type="caution">
    <text evidence="2">The sequence shown here is derived from an EMBL/GenBank/DDBJ whole genome shotgun (WGS) entry which is preliminary data.</text>
</comment>
<dbReference type="OrthoDB" id="2289276at2759"/>
<sequence>MHLVLLWLWILEGVFACDGETNGFSGEKMTSADQVELGVGWGWYPFTFTNAGSEGSRAFHFVTTTNTVLKVTDVYCPGDAFAVYDNGVLLGITPTVTAYCENRTPLAELGYPSSGWSSAYFYLPPGDHLITLIVTLSPWTAGGAYLKVDYNLS</sequence>